<dbReference type="EMBL" id="JAKMXF010000080">
    <property type="protein sequence ID" value="KAI6658714.1"/>
    <property type="molecule type" value="Genomic_DNA"/>
</dbReference>
<keyword evidence="2" id="KW-1185">Reference proteome</keyword>
<dbReference type="Proteomes" id="UP001165289">
    <property type="component" value="Unassembled WGS sequence"/>
</dbReference>
<dbReference type="GO" id="GO:0003676">
    <property type="term" value="F:nucleic acid binding"/>
    <property type="evidence" value="ECO:0007669"/>
    <property type="project" value="InterPro"/>
</dbReference>
<protein>
    <submittedName>
        <fullName evidence="1">Transposase</fullName>
    </submittedName>
</protein>
<comment type="caution">
    <text evidence="1">The sequence shown here is derived from an EMBL/GenBank/DDBJ whole genome shotgun (WGS) entry which is preliminary data.</text>
</comment>
<sequence length="102" mass="11492">MDTIQTTDQKARWEGMAKQGRGTPAVCVSDFRAPKVLYCIFFDGLGPVAQIPVPKGQTLKGQFYADVVLPEVEKHRLKCRPKTGTRGLKILHDNARRINLWL</sequence>
<evidence type="ECO:0000313" key="1">
    <source>
        <dbReference type="EMBL" id="KAI6658714.1"/>
    </source>
</evidence>
<reference evidence="1 2" key="1">
    <citation type="journal article" date="2023" name="BMC Biol.">
        <title>The compact genome of the sponge Oopsacas minuta (Hexactinellida) is lacking key metazoan core genes.</title>
        <authorList>
            <person name="Santini S."/>
            <person name="Schenkelaars Q."/>
            <person name="Jourda C."/>
            <person name="Duchesne M."/>
            <person name="Belahbib H."/>
            <person name="Rocher C."/>
            <person name="Selva M."/>
            <person name="Riesgo A."/>
            <person name="Vervoort M."/>
            <person name="Leys S.P."/>
            <person name="Kodjabachian L."/>
            <person name="Le Bivic A."/>
            <person name="Borchiellini C."/>
            <person name="Claverie J.M."/>
            <person name="Renard E."/>
        </authorList>
    </citation>
    <scope>NUCLEOTIDE SEQUENCE [LARGE SCALE GENOMIC DNA]</scope>
    <source>
        <strain evidence="1">SPO-2</strain>
    </source>
</reference>
<proteinExistence type="predicted"/>
<name>A0AAV7KF75_9METZ</name>
<organism evidence="1 2">
    <name type="scientific">Oopsacas minuta</name>
    <dbReference type="NCBI Taxonomy" id="111878"/>
    <lineage>
        <taxon>Eukaryota</taxon>
        <taxon>Metazoa</taxon>
        <taxon>Porifera</taxon>
        <taxon>Hexactinellida</taxon>
        <taxon>Hexasterophora</taxon>
        <taxon>Lyssacinosida</taxon>
        <taxon>Leucopsacidae</taxon>
        <taxon>Oopsacas</taxon>
    </lineage>
</organism>
<dbReference type="Gene3D" id="3.30.420.10">
    <property type="entry name" value="Ribonuclease H-like superfamily/Ribonuclease H"/>
    <property type="match status" value="1"/>
</dbReference>
<evidence type="ECO:0000313" key="2">
    <source>
        <dbReference type="Proteomes" id="UP001165289"/>
    </source>
</evidence>
<accession>A0AAV7KF75</accession>
<dbReference type="AlphaFoldDB" id="A0AAV7KF75"/>
<dbReference type="InterPro" id="IPR036397">
    <property type="entry name" value="RNaseH_sf"/>
</dbReference>
<gene>
    <name evidence="1" type="ORF">LOD99_10961</name>
</gene>